<dbReference type="AlphaFoldDB" id="A0A7J8YVM3"/>
<comment type="caution">
    <text evidence="1">The sequence shown here is derived from an EMBL/GenBank/DDBJ whole genome shotgun (WGS) entry which is preliminary data.</text>
</comment>
<reference evidence="1 2" key="1">
    <citation type="journal article" date="2019" name="Genome Biol. Evol.">
        <title>Insights into the evolution of the New World diploid cottons (Gossypium, subgenus Houzingenia) based on genome sequencing.</title>
        <authorList>
            <person name="Grover C.E."/>
            <person name="Arick M.A. 2nd"/>
            <person name="Thrash A."/>
            <person name="Conover J.L."/>
            <person name="Sanders W.S."/>
            <person name="Peterson D.G."/>
            <person name="Frelichowski J.E."/>
            <person name="Scheffler J.A."/>
            <person name="Scheffler B.E."/>
            <person name="Wendel J.F."/>
        </authorList>
    </citation>
    <scope>NUCLEOTIDE SEQUENCE [LARGE SCALE GENOMIC DNA]</scope>
    <source>
        <strain evidence="1">4</strain>
        <tissue evidence="1">Leaf</tissue>
    </source>
</reference>
<gene>
    <name evidence="1" type="ORF">Golax_015716</name>
</gene>
<keyword evidence="2" id="KW-1185">Reference proteome</keyword>
<evidence type="ECO:0008006" key="3">
    <source>
        <dbReference type="Google" id="ProtNLM"/>
    </source>
</evidence>
<sequence length="52" mass="5281">MATEEAMGCGGVLRDEEGNVRALFSGPCDAIDADSAELGAIITALDVIIEIG</sequence>
<dbReference type="EMBL" id="JABEZV010000001">
    <property type="protein sequence ID" value="MBA0703390.1"/>
    <property type="molecule type" value="Genomic_DNA"/>
</dbReference>
<evidence type="ECO:0000313" key="2">
    <source>
        <dbReference type="Proteomes" id="UP000593574"/>
    </source>
</evidence>
<evidence type="ECO:0000313" key="1">
    <source>
        <dbReference type="EMBL" id="MBA0703390.1"/>
    </source>
</evidence>
<proteinExistence type="predicted"/>
<organism evidence="1 2">
    <name type="scientific">Gossypium laxum</name>
    <dbReference type="NCBI Taxonomy" id="34288"/>
    <lineage>
        <taxon>Eukaryota</taxon>
        <taxon>Viridiplantae</taxon>
        <taxon>Streptophyta</taxon>
        <taxon>Embryophyta</taxon>
        <taxon>Tracheophyta</taxon>
        <taxon>Spermatophyta</taxon>
        <taxon>Magnoliopsida</taxon>
        <taxon>eudicotyledons</taxon>
        <taxon>Gunneridae</taxon>
        <taxon>Pentapetalae</taxon>
        <taxon>rosids</taxon>
        <taxon>malvids</taxon>
        <taxon>Malvales</taxon>
        <taxon>Malvaceae</taxon>
        <taxon>Malvoideae</taxon>
        <taxon>Gossypium</taxon>
    </lineage>
</organism>
<protein>
    <recommendedName>
        <fullName evidence="3">RNase H type-1 domain-containing protein</fullName>
    </recommendedName>
</protein>
<name>A0A7J8YVM3_9ROSI</name>
<dbReference type="Proteomes" id="UP000593574">
    <property type="component" value="Unassembled WGS sequence"/>
</dbReference>
<accession>A0A7J8YVM3</accession>